<sequence length="249" mass="27327">MAMTPTLRNTAPRPHTTALALTFGLLVPFVGNTQDSPQSAGQKIGNLFSDVKNKLGLRIERPAQGGAGGVLYAPLSGGQTFRTLFRNEDHDQAIQGRLQWPRAALTFVEYGRNLPCWTVKATIWTSSTSSHDETFRTCTTAKLTKTNDLGEVSTFGRSIGFVGLLNAEPRFGAVPTTGDTRTRGPNPPRLLFQVDVDKAMRDKLRDIVINSAWVSGFYGQGNDLSHASIFYDYRMWIAGFEPTGNRDQG</sequence>
<gene>
    <name evidence="2" type="ORF">DB769_22580</name>
    <name evidence="1" type="ORF">G3W61_16745</name>
</gene>
<comment type="caution">
    <text evidence="1">The sequence shown here is derived from an EMBL/GenBank/DDBJ whole genome shotgun (WGS) entry which is preliminary data.</text>
</comment>
<organism evidence="1 4">
    <name type="scientific">Xanthomonas perforans</name>
    <dbReference type="NCBI Taxonomy" id="442694"/>
    <lineage>
        <taxon>Bacteria</taxon>
        <taxon>Pseudomonadati</taxon>
        <taxon>Pseudomonadota</taxon>
        <taxon>Gammaproteobacteria</taxon>
        <taxon>Lysobacterales</taxon>
        <taxon>Lysobacteraceae</taxon>
        <taxon>Xanthomonas</taxon>
    </lineage>
</organism>
<accession>A0A1L5R560</accession>
<name>A0A1L5R560_XANPE</name>
<dbReference type="EMBL" id="PUUL01000169">
    <property type="protein sequence ID" value="RXD48282.1"/>
    <property type="molecule type" value="Genomic_DNA"/>
</dbReference>
<dbReference type="Proteomes" id="UP000289372">
    <property type="component" value="Unassembled WGS sequence"/>
</dbReference>
<evidence type="ECO:0000313" key="2">
    <source>
        <dbReference type="EMBL" id="RXD48282.1"/>
    </source>
</evidence>
<dbReference type="EMBL" id="JAAGYU010000087">
    <property type="protein sequence ID" value="NEL77882.1"/>
    <property type="molecule type" value="Genomic_DNA"/>
</dbReference>
<reference evidence="2 3" key="1">
    <citation type="submission" date="2018-02" db="EMBL/GenBank/DDBJ databases">
        <title>Characterization of Xanthomonas diversity in transplant houses and field plants.</title>
        <authorList>
            <person name="Abrahamian P."/>
            <person name="Timilsina S."/>
            <person name="Minsavage G.V."/>
            <person name="Goss E.M."/>
            <person name="Jones J.B."/>
            <person name="Vallad G.E."/>
        </authorList>
    </citation>
    <scope>NUCLEOTIDE SEQUENCE [LARGE SCALE GENOMIC DNA]</scope>
    <source>
        <strain evidence="2 3">GEV2132</strain>
    </source>
</reference>
<reference evidence="1 4" key="2">
    <citation type="submission" date="2019-11" db="EMBL/GenBank/DDBJ databases">
        <title>Genome-resolved metagenomics to study the prevalence of co-infection and intraspecific heterogeneity among plant pathogen metapopulations.</title>
        <authorList>
            <person name="Newberry E."/>
            <person name="Bhandari R."/>
            <person name="Kemble J."/>
            <person name="Sikora E."/>
            <person name="Potnis N."/>
        </authorList>
    </citation>
    <scope>NUCLEOTIDE SEQUENCE [LARGE SCALE GENOMIC DNA]</scope>
    <source>
        <strain evidence="1">Xp_Tom_Tuscaloosa_18b</strain>
    </source>
</reference>
<dbReference type="AlphaFoldDB" id="A0A1L5R560"/>
<evidence type="ECO:0000313" key="1">
    <source>
        <dbReference type="EMBL" id="NEL77882.1"/>
    </source>
</evidence>
<dbReference type="Proteomes" id="UP000471082">
    <property type="component" value="Unassembled WGS sequence"/>
</dbReference>
<dbReference type="KEGG" id="xpe:BJD13_11380"/>
<evidence type="ECO:0000313" key="4">
    <source>
        <dbReference type="Proteomes" id="UP000471082"/>
    </source>
</evidence>
<evidence type="ECO:0000313" key="3">
    <source>
        <dbReference type="Proteomes" id="UP000289372"/>
    </source>
</evidence>
<protein>
    <submittedName>
        <fullName evidence="1">Uncharacterized protein</fullName>
    </submittedName>
</protein>
<proteinExistence type="predicted"/>